<feature type="signal peptide" evidence="1">
    <location>
        <begin position="1"/>
        <end position="23"/>
    </location>
</feature>
<name>A0A0G4K7K4_9SPIR</name>
<organism evidence="2 3">
    <name type="scientific">Brachyspira suanatina</name>
    <dbReference type="NCBI Taxonomy" id="381802"/>
    <lineage>
        <taxon>Bacteria</taxon>
        <taxon>Pseudomonadati</taxon>
        <taxon>Spirochaetota</taxon>
        <taxon>Spirochaetia</taxon>
        <taxon>Brachyspirales</taxon>
        <taxon>Brachyspiraceae</taxon>
        <taxon>Brachyspira</taxon>
    </lineage>
</organism>
<evidence type="ECO:0000313" key="2">
    <source>
        <dbReference type="EMBL" id="CRF33282.1"/>
    </source>
</evidence>
<dbReference type="AlphaFoldDB" id="A0A0G4K7K4"/>
<dbReference type="Proteomes" id="UP000043763">
    <property type="component" value="Unassembled WGS sequence"/>
</dbReference>
<evidence type="ECO:0000313" key="3">
    <source>
        <dbReference type="Proteomes" id="UP000043763"/>
    </source>
</evidence>
<gene>
    <name evidence="2" type="ORF">BRSU_1344</name>
</gene>
<dbReference type="PROSITE" id="PS51257">
    <property type="entry name" value="PROKAR_LIPOPROTEIN"/>
    <property type="match status" value="1"/>
</dbReference>
<protein>
    <recommendedName>
        <fullName evidence="4">Lipoprotein</fullName>
    </recommendedName>
</protein>
<feature type="chain" id="PRO_5005194623" description="Lipoprotein" evidence="1">
    <location>
        <begin position="24"/>
        <end position="172"/>
    </location>
</feature>
<reference evidence="3" key="1">
    <citation type="submission" date="2015-04" db="EMBL/GenBank/DDBJ databases">
        <authorList>
            <person name="Mushtaq Mamoona"/>
        </authorList>
    </citation>
    <scope>NUCLEOTIDE SEQUENCE [LARGE SCALE GENOMIC DNA]</scope>
    <source>
        <strain evidence="3">AN4859/03</strain>
    </source>
</reference>
<accession>A0A0G4K7K4</accession>
<sequence>MITIRLITILFIILFSISCSNNASNTDKKETTTSESILDYVQVDSPNSFTPLGIGITVAPPEHGQNGKYFIVNKNIAESTFDYMNNAYVYRASKDKEALLSLYGDYQNNTNKNFIENENKIDIEYNITSLNEKFTLWQVDDIYYALSTKIEDDKDLTNLSILYVNSIYWHKK</sequence>
<keyword evidence="3" id="KW-1185">Reference proteome</keyword>
<dbReference type="RefSeq" id="WP_048594489.1">
    <property type="nucleotide sequence ID" value="NZ_CVLB01000001.1"/>
</dbReference>
<keyword evidence="1" id="KW-0732">Signal</keyword>
<proteinExistence type="predicted"/>
<evidence type="ECO:0008006" key="4">
    <source>
        <dbReference type="Google" id="ProtNLM"/>
    </source>
</evidence>
<dbReference type="EMBL" id="CVLB01000001">
    <property type="protein sequence ID" value="CRF33282.1"/>
    <property type="molecule type" value="Genomic_DNA"/>
</dbReference>
<evidence type="ECO:0000256" key="1">
    <source>
        <dbReference type="SAM" id="SignalP"/>
    </source>
</evidence>
<dbReference type="OrthoDB" id="307959at2"/>